<accession>A0ABW2I2H3</accession>
<dbReference type="Pfam" id="PF17933">
    <property type="entry name" value="TetR_C_25"/>
    <property type="match status" value="1"/>
</dbReference>
<evidence type="ECO:0000256" key="2">
    <source>
        <dbReference type="PROSITE-ProRule" id="PRU00335"/>
    </source>
</evidence>
<dbReference type="PROSITE" id="PS50977">
    <property type="entry name" value="HTH_TETR_2"/>
    <property type="match status" value="1"/>
</dbReference>
<feature type="domain" description="HTH tetR-type" evidence="3">
    <location>
        <begin position="10"/>
        <end position="70"/>
    </location>
</feature>
<dbReference type="InterPro" id="IPR001647">
    <property type="entry name" value="HTH_TetR"/>
</dbReference>
<keyword evidence="5" id="KW-1185">Reference proteome</keyword>
<evidence type="ECO:0000259" key="3">
    <source>
        <dbReference type="PROSITE" id="PS50977"/>
    </source>
</evidence>
<gene>
    <name evidence="4" type="ORF">ACFQS1_34335</name>
</gene>
<dbReference type="SUPFAM" id="SSF46689">
    <property type="entry name" value="Homeodomain-like"/>
    <property type="match status" value="1"/>
</dbReference>
<dbReference type="Proteomes" id="UP001596548">
    <property type="component" value="Unassembled WGS sequence"/>
</dbReference>
<proteinExistence type="predicted"/>
<dbReference type="InterPro" id="IPR041484">
    <property type="entry name" value="TetR_C_25"/>
</dbReference>
<evidence type="ECO:0000313" key="4">
    <source>
        <dbReference type="EMBL" id="MFC7279072.1"/>
    </source>
</evidence>
<comment type="caution">
    <text evidence="4">The sequence shown here is derived from an EMBL/GenBank/DDBJ whole genome shotgun (WGS) entry which is preliminary data.</text>
</comment>
<dbReference type="InterPro" id="IPR009057">
    <property type="entry name" value="Homeodomain-like_sf"/>
</dbReference>
<dbReference type="Gene3D" id="1.10.357.10">
    <property type="entry name" value="Tetracycline Repressor, domain 2"/>
    <property type="match status" value="1"/>
</dbReference>
<evidence type="ECO:0000313" key="5">
    <source>
        <dbReference type="Proteomes" id="UP001596548"/>
    </source>
</evidence>
<evidence type="ECO:0000256" key="1">
    <source>
        <dbReference type="ARBA" id="ARBA00023125"/>
    </source>
</evidence>
<reference evidence="5" key="1">
    <citation type="journal article" date="2019" name="Int. J. Syst. Evol. Microbiol.">
        <title>The Global Catalogue of Microorganisms (GCM) 10K type strain sequencing project: providing services to taxonomists for standard genome sequencing and annotation.</title>
        <authorList>
            <consortium name="The Broad Institute Genomics Platform"/>
            <consortium name="The Broad Institute Genome Sequencing Center for Infectious Disease"/>
            <person name="Wu L."/>
            <person name="Ma J."/>
        </authorList>
    </citation>
    <scope>NUCLEOTIDE SEQUENCE [LARGE SCALE GENOMIC DNA]</scope>
    <source>
        <strain evidence="5">XZYJT-10</strain>
    </source>
</reference>
<keyword evidence="1 2" id="KW-0238">DNA-binding</keyword>
<dbReference type="Pfam" id="PF00440">
    <property type="entry name" value="TetR_N"/>
    <property type="match status" value="1"/>
</dbReference>
<dbReference type="RefSeq" id="WP_378976185.1">
    <property type="nucleotide sequence ID" value="NZ_JBHTBJ010000043.1"/>
</dbReference>
<protein>
    <submittedName>
        <fullName evidence="4">TetR/AcrR family transcriptional regulator</fullName>
    </submittedName>
</protein>
<dbReference type="InterPro" id="IPR050109">
    <property type="entry name" value="HTH-type_TetR-like_transc_reg"/>
</dbReference>
<dbReference type="EMBL" id="JBHTBJ010000043">
    <property type="protein sequence ID" value="MFC7279072.1"/>
    <property type="molecule type" value="Genomic_DNA"/>
</dbReference>
<dbReference type="PANTHER" id="PTHR30055:SF146">
    <property type="entry name" value="HTH-TYPE TRANSCRIPTIONAL DUAL REGULATOR CECR"/>
    <property type="match status" value="1"/>
</dbReference>
<name>A0ABW2I2H3_9ACTN</name>
<sequence length="212" mass="22410">MSSVVDEGDLTGKANIRNAALRLFAERGHDAVTMREIAAAAGVSPALVVHHFGSKDGLRAAVDAYAAQAFDSLFAMDEHDLAEALTGDNWVSIAELFARAFPHGSPLPAYLRRLLLVNDPAGAALFGRWYALTGRLLDSMTEMGLVRPAGDPAVRAAFFLVNDLALILLRNQVAAAIGVDPLTPEGVTRWGQEVAAIYTQGAFAAAPGEEPS</sequence>
<organism evidence="4 5">
    <name type="scientific">Paractinoplanes rhizophilus</name>
    <dbReference type="NCBI Taxonomy" id="1416877"/>
    <lineage>
        <taxon>Bacteria</taxon>
        <taxon>Bacillati</taxon>
        <taxon>Actinomycetota</taxon>
        <taxon>Actinomycetes</taxon>
        <taxon>Micromonosporales</taxon>
        <taxon>Micromonosporaceae</taxon>
        <taxon>Paractinoplanes</taxon>
    </lineage>
</organism>
<feature type="DNA-binding region" description="H-T-H motif" evidence="2">
    <location>
        <begin position="33"/>
        <end position="52"/>
    </location>
</feature>
<dbReference type="PANTHER" id="PTHR30055">
    <property type="entry name" value="HTH-TYPE TRANSCRIPTIONAL REGULATOR RUTR"/>
    <property type="match status" value="1"/>
</dbReference>
<dbReference type="PRINTS" id="PR00455">
    <property type="entry name" value="HTHTETR"/>
</dbReference>